<protein>
    <submittedName>
        <fullName evidence="1">Uncharacterized protein</fullName>
    </submittedName>
</protein>
<reference evidence="1 2" key="1">
    <citation type="submission" date="2023-03" db="EMBL/GenBank/DDBJ databases">
        <title>WGS of Gossypium arboreum.</title>
        <authorList>
            <person name="Yu D."/>
        </authorList>
    </citation>
    <scope>NUCLEOTIDE SEQUENCE [LARGE SCALE GENOMIC DNA]</scope>
    <source>
        <tissue evidence="1">Leaf</tissue>
    </source>
</reference>
<dbReference type="Proteomes" id="UP001358586">
    <property type="component" value="Chromosome 6"/>
</dbReference>
<comment type="caution">
    <text evidence="1">The sequence shown here is derived from an EMBL/GenBank/DDBJ whole genome shotgun (WGS) entry which is preliminary data.</text>
</comment>
<proteinExistence type="predicted"/>
<dbReference type="EMBL" id="JARKNE010000006">
    <property type="protein sequence ID" value="KAK5825506.1"/>
    <property type="molecule type" value="Genomic_DNA"/>
</dbReference>
<evidence type="ECO:0000313" key="2">
    <source>
        <dbReference type="Proteomes" id="UP001358586"/>
    </source>
</evidence>
<organism evidence="1 2">
    <name type="scientific">Gossypium arboreum</name>
    <name type="common">Tree cotton</name>
    <name type="synonym">Gossypium nanking</name>
    <dbReference type="NCBI Taxonomy" id="29729"/>
    <lineage>
        <taxon>Eukaryota</taxon>
        <taxon>Viridiplantae</taxon>
        <taxon>Streptophyta</taxon>
        <taxon>Embryophyta</taxon>
        <taxon>Tracheophyta</taxon>
        <taxon>Spermatophyta</taxon>
        <taxon>Magnoliopsida</taxon>
        <taxon>eudicotyledons</taxon>
        <taxon>Gunneridae</taxon>
        <taxon>Pentapetalae</taxon>
        <taxon>rosids</taxon>
        <taxon>malvids</taxon>
        <taxon>Malvales</taxon>
        <taxon>Malvaceae</taxon>
        <taxon>Malvoideae</taxon>
        <taxon>Gossypium</taxon>
    </lineage>
</organism>
<gene>
    <name evidence="1" type="ORF">PVK06_020347</name>
</gene>
<name>A0ABR0PMK7_GOSAR</name>
<accession>A0ABR0PMK7</accession>
<evidence type="ECO:0000313" key="1">
    <source>
        <dbReference type="EMBL" id="KAK5825506.1"/>
    </source>
</evidence>
<sequence length="83" mass="9767">MALCTYLWENILDPTMAEVRACLNMVSFVEELGFRDVCVEGDALIVIRKYDYPMYWVEKVPREVERLVDNDRRGVRLSCFEVS</sequence>
<keyword evidence="2" id="KW-1185">Reference proteome</keyword>